<feature type="region of interest" description="Disordered" evidence="1">
    <location>
        <begin position="78"/>
        <end position="101"/>
    </location>
</feature>
<keyword evidence="3" id="KW-1185">Reference proteome</keyword>
<dbReference type="EMBL" id="BMQJ01000030">
    <property type="protein sequence ID" value="GGQ32235.1"/>
    <property type="molecule type" value="Genomic_DNA"/>
</dbReference>
<protein>
    <recommendedName>
        <fullName evidence="4">HTH cro/C1-type domain-containing protein</fullName>
    </recommendedName>
</protein>
<sequence length="274" mass="29264">MSQHALRRAAGDPDPLLLSLLQRRITCGRTPAQVADAMGVNVQSVYELERKIRAGRGVLLGTACSYAAAVGALLIDSTTPTSSRRPGPNPSSRSAPTATASSSRAAAATGCAAAAGCACERPAAFRRYHRAPDRRPGAGTAAPPRATSRPPRPRWRHEPTNNHGGGHRRARVDQLKTGGHEIRDEDIARLSPRKHRNLNLIGRYSFTASTPAAGALGIKPAYGLPPAARSAELTRTYVTAFLDQHLKSQRQPLLNKLSSRYPEVKFCPATCGQS</sequence>
<evidence type="ECO:0000256" key="1">
    <source>
        <dbReference type="SAM" id="MobiDB-lite"/>
    </source>
</evidence>
<organism evidence="2 3">
    <name type="scientific">Streptosporangium pseudovulgare</name>
    <dbReference type="NCBI Taxonomy" id="35765"/>
    <lineage>
        <taxon>Bacteria</taxon>
        <taxon>Bacillati</taxon>
        <taxon>Actinomycetota</taxon>
        <taxon>Actinomycetes</taxon>
        <taxon>Streptosporangiales</taxon>
        <taxon>Streptosporangiaceae</taxon>
        <taxon>Streptosporangium</taxon>
    </lineage>
</organism>
<evidence type="ECO:0000313" key="2">
    <source>
        <dbReference type="EMBL" id="GGQ32235.1"/>
    </source>
</evidence>
<gene>
    <name evidence="2" type="ORF">GCM10010140_72920</name>
</gene>
<reference evidence="3" key="1">
    <citation type="journal article" date="2019" name="Int. J. Syst. Evol. Microbiol.">
        <title>The Global Catalogue of Microorganisms (GCM) 10K type strain sequencing project: providing services to taxonomists for standard genome sequencing and annotation.</title>
        <authorList>
            <consortium name="The Broad Institute Genomics Platform"/>
            <consortium name="The Broad Institute Genome Sequencing Center for Infectious Disease"/>
            <person name="Wu L."/>
            <person name="Ma J."/>
        </authorList>
    </citation>
    <scope>NUCLEOTIDE SEQUENCE [LARGE SCALE GENOMIC DNA]</scope>
    <source>
        <strain evidence="3">JCM 3115</strain>
    </source>
</reference>
<feature type="compositionally biased region" description="Low complexity" evidence="1">
    <location>
        <begin position="137"/>
        <end position="149"/>
    </location>
</feature>
<dbReference type="Proteomes" id="UP000611554">
    <property type="component" value="Unassembled WGS sequence"/>
</dbReference>
<dbReference type="RefSeq" id="WP_229811993.1">
    <property type="nucleotide sequence ID" value="NZ_BMQJ01000030.1"/>
</dbReference>
<proteinExistence type="predicted"/>
<evidence type="ECO:0000313" key="3">
    <source>
        <dbReference type="Proteomes" id="UP000611554"/>
    </source>
</evidence>
<evidence type="ECO:0008006" key="4">
    <source>
        <dbReference type="Google" id="ProtNLM"/>
    </source>
</evidence>
<comment type="caution">
    <text evidence="2">The sequence shown here is derived from an EMBL/GenBank/DDBJ whole genome shotgun (WGS) entry which is preliminary data.</text>
</comment>
<feature type="region of interest" description="Disordered" evidence="1">
    <location>
        <begin position="129"/>
        <end position="169"/>
    </location>
</feature>
<name>A0ABQ2RL82_9ACTN</name>
<accession>A0ABQ2RL82</accession>